<dbReference type="KEGG" id="pco:PHACADRAFT_209610"/>
<proteinExistence type="predicted"/>
<reference evidence="2 3" key="1">
    <citation type="journal article" date="2012" name="BMC Genomics">
        <title>Comparative genomics of the white-rot fungi, Phanerochaete carnosa and P. chrysosporium, to elucidate the genetic basis of the distinct wood types they colonize.</title>
        <authorList>
            <person name="Suzuki H."/>
            <person name="MacDonald J."/>
            <person name="Syed K."/>
            <person name="Salamov A."/>
            <person name="Hori C."/>
            <person name="Aerts A."/>
            <person name="Henrissat B."/>
            <person name="Wiebenga A."/>
            <person name="vanKuyk P.A."/>
            <person name="Barry K."/>
            <person name="Lindquist E."/>
            <person name="LaButti K."/>
            <person name="Lapidus A."/>
            <person name="Lucas S."/>
            <person name="Coutinho P."/>
            <person name="Gong Y."/>
            <person name="Samejima M."/>
            <person name="Mahadevan R."/>
            <person name="Abou-Zaid M."/>
            <person name="de Vries R.P."/>
            <person name="Igarashi K."/>
            <person name="Yadav J.S."/>
            <person name="Grigoriev I.V."/>
            <person name="Master E.R."/>
        </authorList>
    </citation>
    <scope>NUCLEOTIDE SEQUENCE [LARGE SCALE GENOMIC DNA]</scope>
    <source>
        <strain evidence="2 3">HHB-10118-sp</strain>
    </source>
</reference>
<evidence type="ECO:0000259" key="1">
    <source>
        <dbReference type="Pfam" id="PF20236"/>
    </source>
</evidence>
<protein>
    <recommendedName>
        <fullName evidence="1">DUF6593 domain-containing protein</fullName>
    </recommendedName>
</protein>
<evidence type="ECO:0000313" key="2">
    <source>
        <dbReference type="EMBL" id="EKM56112.1"/>
    </source>
</evidence>
<name>K5X013_PHACS</name>
<sequence>MSLSWHLDVDGAQPMTVAKYYWANILSGKKARLEVDASALDILDLIVITWIYMEKTYRDQGGVSVASAAA</sequence>
<evidence type="ECO:0000313" key="3">
    <source>
        <dbReference type="Proteomes" id="UP000008370"/>
    </source>
</evidence>
<dbReference type="AlphaFoldDB" id="K5X013"/>
<gene>
    <name evidence="2" type="ORF">PHACADRAFT_209610</name>
</gene>
<dbReference type="EMBL" id="JH930472">
    <property type="protein sequence ID" value="EKM56112.1"/>
    <property type="molecule type" value="Genomic_DNA"/>
</dbReference>
<dbReference type="InParanoid" id="K5X013"/>
<accession>K5X013</accession>
<dbReference type="Proteomes" id="UP000008370">
    <property type="component" value="Unassembled WGS sequence"/>
</dbReference>
<dbReference type="HOGENOM" id="CLU_2758628_0_0_1"/>
<dbReference type="RefSeq" id="XP_007396410.1">
    <property type="nucleotide sequence ID" value="XM_007396348.1"/>
</dbReference>
<dbReference type="OrthoDB" id="3360976at2759"/>
<dbReference type="InterPro" id="IPR046528">
    <property type="entry name" value="DUF6593"/>
</dbReference>
<keyword evidence="3" id="KW-1185">Reference proteome</keyword>
<dbReference type="Pfam" id="PF20236">
    <property type="entry name" value="DUF6593"/>
    <property type="match status" value="1"/>
</dbReference>
<feature type="domain" description="DUF6593" evidence="1">
    <location>
        <begin position="10"/>
        <end position="59"/>
    </location>
</feature>
<dbReference type="GeneID" id="18912865"/>
<organism evidence="2 3">
    <name type="scientific">Phanerochaete carnosa (strain HHB-10118-sp)</name>
    <name type="common">White-rot fungus</name>
    <name type="synonym">Peniophora carnosa</name>
    <dbReference type="NCBI Taxonomy" id="650164"/>
    <lineage>
        <taxon>Eukaryota</taxon>
        <taxon>Fungi</taxon>
        <taxon>Dikarya</taxon>
        <taxon>Basidiomycota</taxon>
        <taxon>Agaricomycotina</taxon>
        <taxon>Agaricomycetes</taxon>
        <taxon>Polyporales</taxon>
        <taxon>Phanerochaetaceae</taxon>
        <taxon>Phanerochaete</taxon>
    </lineage>
</organism>